<evidence type="ECO:0000313" key="2">
    <source>
        <dbReference type="EMBL" id="QDT03670.1"/>
    </source>
</evidence>
<dbReference type="KEGG" id="rlc:K227x_20540"/>
<sequence length="79" mass="8898">MLQSRMWLQPPCNGGLTSSTDRKTRLNHPLTARVRHALDCAHLGNAPTDLVTIGQRWTSVPVPFRIQIQRLPNNIGEFP</sequence>
<organism evidence="2 3">
    <name type="scientific">Rubripirellula lacrimiformis</name>
    <dbReference type="NCBI Taxonomy" id="1930273"/>
    <lineage>
        <taxon>Bacteria</taxon>
        <taxon>Pseudomonadati</taxon>
        <taxon>Planctomycetota</taxon>
        <taxon>Planctomycetia</taxon>
        <taxon>Pirellulales</taxon>
        <taxon>Pirellulaceae</taxon>
        <taxon>Rubripirellula</taxon>
    </lineage>
</organism>
<evidence type="ECO:0000313" key="3">
    <source>
        <dbReference type="Proteomes" id="UP000318538"/>
    </source>
</evidence>
<accession>A0A517N950</accession>
<reference evidence="2 3" key="1">
    <citation type="submission" date="2019-02" db="EMBL/GenBank/DDBJ databases">
        <title>Deep-cultivation of Planctomycetes and their phenomic and genomic characterization uncovers novel biology.</title>
        <authorList>
            <person name="Wiegand S."/>
            <person name="Jogler M."/>
            <person name="Boedeker C."/>
            <person name="Pinto D."/>
            <person name="Vollmers J."/>
            <person name="Rivas-Marin E."/>
            <person name="Kohn T."/>
            <person name="Peeters S.H."/>
            <person name="Heuer A."/>
            <person name="Rast P."/>
            <person name="Oberbeckmann S."/>
            <person name="Bunk B."/>
            <person name="Jeske O."/>
            <person name="Meyerdierks A."/>
            <person name="Storesund J.E."/>
            <person name="Kallscheuer N."/>
            <person name="Luecker S."/>
            <person name="Lage O.M."/>
            <person name="Pohl T."/>
            <person name="Merkel B.J."/>
            <person name="Hornburger P."/>
            <person name="Mueller R.-W."/>
            <person name="Bruemmer F."/>
            <person name="Labrenz M."/>
            <person name="Spormann A.M."/>
            <person name="Op den Camp H."/>
            <person name="Overmann J."/>
            <person name="Amann R."/>
            <person name="Jetten M.S.M."/>
            <person name="Mascher T."/>
            <person name="Medema M.H."/>
            <person name="Devos D.P."/>
            <person name="Kaster A.-K."/>
            <person name="Ovreas L."/>
            <person name="Rohde M."/>
            <person name="Galperin M.Y."/>
            <person name="Jogler C."/>
        </authorList>
    </citation>
    <scope>NUCLEOTIDE SEQUENCE [LARGE SCALE GENOMIC DNA]</scope>
    <source>
        <strain evidence="2 3">K22_7</strain>
    </source>
</reference>
<evidence type="ECO:0000256" key="1">
    <source>
        <dbReference type="SAM" id="MobiDB-lite"/>
    </source>
</evidence>
<proteinExistence type="predicted"/>
<dbReference type="AlphaFoldDB" id="A0A517N950"/>
<gene>
    <name evidence="2" type="ORF">K227x_20540</name>
</gene>
<dbReference type="Proteomes" id="UP000318538">
    <property type="component" value="Chromosome"/>
</dbReference>
<name>A0A517N950_9BACT</name>
<feature type="region of interest" description="Disordered" evidence="1">
    <location>
        <begin position="1"/>
        <end position="24"/>
    </location>
</feature>
<dbReference type="EMBL" id="CP036525">
    <property type="protein sequence ID" value="QDT03670.1"/>
    <property type="molecule type" value="Genomic_DNA"/>
</dbReference>
<protein>
    <submittedName>
        <fullName evidence="2">Uncharacterized protein</fullName>
    </submittedName>
</protein>
<keyword evidence="3" id="KW-1185">Reference proteome</keyword>